<keyword evidence="1" id="KW-0479">Metal-binding</keyword>
<dbReference type="GO" id="GO:0010436">
    <property type="term" value="F:carotenoid dioxygenase activity"/>
    <property type="evidence" value="ECO:0007669"/>
    <property type="project" value="UniProtKB-UniRule"/>
</dbReference>
<sequence length="301" mass="35118">MSQQKGRNFINLKNAMLVFTVFALWFSVYFGERVEAILSYTLILSFGILHGANDIHLIWSTYNTKNTQVSRNKVITIYILAVFSILALFSLSPFTALIFFILVSGYHFGEQHWEKSFSVKTIWNKGIYLVYGLFILFMLFYLKHEQVIPIIDELTGNRLTMDFLEGTMLTLGVLLLLSLGIQFLMGRVTSNPWEELFLLGVFFVIFKTASLLWGFCIYFVVWHSIPSLMDQMDYLYGRSTWETFRNYLKTSWPYWLVSLVGLIGLYWLLGENNEYFISVLIYFLAAITFPHVIVMSRLEKD</sequence>
<keyword evidence="1" id="KW-0812">Transmembrane</keyword>
<comment type="catalytic activity">
    <reaction evidence="1">
        <text>all-trans-beta-carotene + O2 = 2 all-trans-retinal</text>
        <dbReference type="Rhea" id="RHEA:32887"/>
        <dbReference type="ChEBI" id="CHEBI:15379"/>
        <dbReference type="ChEBI" id="CHEBI:17579"/>
        <dbReference type="ChEBI" id="CHEBI:17898"/>
        <dbReference type="EC" id="1.13.11.63"/>
    </reaction>
</comment>
<feature type="transmembrane region" description="Helical" evidence="1">
    <location>
        <begin position="163"/>
        <end position="185"/>
    </location>
</feature>
<feature type="transmembrane region" description="Helical" evidence="1">
    <location>
        <begin position="252"/>
        <end position="269"/>
    </location>
</feature>
<comment type="function">
    <text evidence="1">Catalyzes the cleavage of beta-carotene at its central double bond (15,15') to yield two molecules of all-trans-retinal.</text>
</comment>
<dbReference type="GO" id="GO:0005886">
    <property type="term" value="C:plasma membrane"/>
    <property type="evidence" value="ECO:0007669"/>
    <property type="project" value="UniProtKB-SubCell"/>
</dbReference>
<keyword evidence="1" id="KW-0472">Membrane</keyword>
<evidence type="ECO:0000313" key="2">
    <source>
        <dbReference type="EMBL" id="TAI49623.1"/>
    </source>
</evidence>
<dbReference type="Pfam" id="PF15461">
    <property type="entry name" value="BCD"/>
    <property type="match status" value="1"/>
</dbReference>
<dbReference type="InterPro" id="IPR022270">
    <property type="entry name" value="Blh_diox"/>
</dbReference>
<comment type="similarity">
    <text evidence="1">Belongs to the Brp/Blh beta-carotene diooxygenase family.</text>
</comment>
<feature type="transmembrane region" description="Helical" evidence="1">
    <location>
        <begin position="74"/>
        <end position="102"/>
    </location>
</feature>
<organism evidence="2 3">
    <name type="scientific">Flagellimonas allohymeniacidonis</name>
    <dbReference type="NCBI Taxonomy" id="2517819"/>
    <lineage>
        <taxon>Bacteria</taxon>
        <taxon>Pseudomonadati</taxon>
        <taxon>Bacteroidota</taxon>
        <taxon>Flavobacteriia</taxon>
        <taxon>Flavobacteriales</taxon>
        <taxon>Flavobacteriaceae</taxon>
        <taxon>Flagellimonas</taxon>
    </lineage>
</organism>
<gene>
    <name evidence="2" type="ORF">EW142_07450</name>
</gene>
<comment type="caution">
    <text evidence="1">Lacks conserved residue(s) required for the propagation of feature annotation.</text>
</comment>
<keyword evidence="1" id="KW-1003">Cell membrane</keyword>
<dbReference type="NCBIfam" id="TIGR03753">
    <property type="entry name" value="blh_monoox"/>
    <property type="match status" value="1"/>
</dbReference>
<dbReference type="OrthoDB" id="945227at2"/>
<keyword evidence="1" id="KW-0223">Dioxygenase</keyword>
<dbReference type="AlphaFoldDB" id="A0A4Q8QLB1"/>
<dbReference type="GO" id="GO:0003834">
    <property type="term" value="F:beta-carotene 15,15'-dioxygenase activity"/>
    <property type="evidence" value="ECO:0007669"/>
    <property type="project" value="UniProtKB-EC"/>
</dbReference>
<reference evidence="2 3" key="1">
    <citation type="submission" date="2019-02" db="EMBL/GenBank/DDBJ databases">
        <title>Draft genome sequence of Muricauda sp. 176CP4-71.</title>
        <authorList>
            <person name="Park J.-S."/>
        </authorList>
    </citation>
    <scope>NUCLEOTIDE SEQUENCE [LARGE SCALE GENOMIC DNA]</scope>
    <source>
        <strain evidence="2 3">176CP4-71</strain>
    </source>
</reference>
<dbReference type="RefSeq" id="WP_130611864.1">
    <property type="nucleotide sequence ID" value="NZ_SGIU01000001.1"/>
</dbReference>
<keyword evidence="1" id="KW-1133">Transmembrane helix</keyword>
<comment type="cofactor">
    <cofactor evidence="1">
        <name>Fe(2+)</name>
        <dbReference type="ChEBI" id="CHEBI:29033"/>
    </cofactor>
</comment>
<dbReference type="EMBL" id="SGIU01000001">
    <property type="protein sequence ID" value="TAI49623.1"/>
    <property type="molecule type" value="Genomic_DNA"/>
</dbReference>
<dbReference type="HAMAP" id="MF_02093">
    <property type="entry name" value="Beta_carotene_diox"/>
    <property type="match status" value="1"/>
</dbReference>
<dbReference type="GO" id="GO:0016121">
    <property type="term" value="P:carotene catabolic process"/>
    <property type="evidence" value="ECO:0007669"/>
    <property type="project" value="UniProtKB-UniRule"/>
</dbReference>
<feature type="transmembrane region" description="Helical" evidence="1">
    <location>
        <begin position="197"/>
        <end position="222"/>
    </location>
</feature>
<proteinExistence type="inferred from homology"/>
<feature type="transmembrane region" description="Helical" evidence="1">
    <location>
        <begin position="122"/>
        <end position="142"/>
    </location>
</feature>
<dbReference type="GO" id="GO:0005506">
    <property type="term" value="F:iron ion binding"/>
    <property type="evidence" value="ECO:0007669"/>
    <property type="project" value="UniProtKB-UniRule"/>
</dbReference>
<name>A0A4Q8QLB1_9FLAO</name>
<feature type="transmembrane region" description="Helical" evidence="1">
    <location>
        <begin position="12"/>
        <end position="31"/>
    </location>
</feature>
<feature type="transmembrane region" description="Helical" evidence="1">
    <location>
        <begin position="37"/>
        <end position="62"/>
    </location>
</feature>
<dbReference type="EC" id="1.13.11.63" evidence="1"/>
<keyword evidence="3" id="KW-1185">Reference proteome</keyword>
<protein>
    <recommendedName>
        <fullName evidence="1">Probable beta-carotene 15,15'-dioxygenase</fullName>
        <ecNumber evidence="1">1.13.11.63</ecNumber>
    </recommendedName>
</protein>
<evidence type="ECO:0000256" key="1">
    <source>
        <dbReference type="HAMAP-Rule" id="MF_02093"/>
    </source>
</evidence>
<feature type="transmembrane region" description="Helical" evidence="1">
    <location>
        <begin position="275"/>
        <end position="294"/>
    </location>
</feature>
<keyword evidence="1" id="KW-0408">Iron</keyword>
<evidence type="ECO:0000313" key="3">
    <source>
        <dbReference type="Proteomes" id="UP000291981"/>
    </source>
</evidence>
<comment type="caution">
    <text evidence="2">The sequence shown here is derived from an EMBL/GenBank/DDBJ whole genome shotgun (WGS) entry which is preliminary data.</text>
</comment>
<keyword evidence="1" id="KW-0560">Oxidoreductase</keyword>
<comment type="subcellular location">
    <subcellularLocation>
        <location evidence="1">Cell membrane</location>
        <topology evidence="1">Multi-pass membrane protein</topology>
    </subcellularLocation>
</comment>
<dbReference type="Proteomes" id="UP000291981">
    <property type="component" value="Unassembled WGS sequence"/>
</dbReference>
<accession>A0A4Q8QLB1</accession>